<sequence length="110" mass="12728">MNQLGVLFLPTVLKSGSRFSCTENMSYTKDEKGSVDNSIRRTKLVTLNWSETAVAYTDYEIVRLPVPYALPPRLYSSQDVPWAWDRKYTKKDVHGQVWPRPVKLYTAQDL</sequence>
<dbReference type="Gene3D" id="3.30.870.10">
    <property type="entry name" value="Endonuclease Chain A"/>
    <property type="match status" value="1"/>
</dbReference>
<reference evidence="1" key="1">
    <citation type="journal article" date="2013" name="J. Plant Res.">
        <title>Effect of fungi and light on seed germination of three Opuntia species from semiarid lands of central Mexico.</title>
        <authorList>
            <person name="Delgado-Sanchez P."/>
            <person name="Jimenez-Bremont J.F."/>
            <person name="Guerrero-Gonzalez Mde L."/>
            <person name="Flores J."/>
        </authorList>
    </citation>
    <scope>NUCLEOTIDE SEQUENCE</scope>
    <source>
        <tissue evidence="1">Cladode</tissue>
    </source>
</reference>
<dbReference type="SUPFAM" id="SSF56024">
    <property type="entry name" value="Phospholipase D/nuclease"/>
    <property type="match status" value="1"/>
</dbReference>
<organism evidence="1">
    <name type="scientific">Opuntia streptacantha</name>
    <name type="common">Prickly pear cactus</name>
    <name type="synonym">Opuntia cardona</name>
    <dbReference type="NCBI Taxonomy" id="393608"/>
    <lineage>
        <taxon>Eukaryota</taxon>
        <taxon>Viridiplantae</taxon>
        <taxon>Streptophyta</taxon>
        <taxon>Embryophyta</taxon>
        <taxon>Tracheophyta</taxon>
        <taxon>Spermatophyta</taxon>
        <taxon>Magnoliopsida</taxon>
        <taxon>eudicotyledons</taxon>
        <taxon>Gunneridae</taxon>
        <taxon>Pentapetalae</taxon>
        <taxon>Caryophyllales</taxon>
        <taxon>Cactineae</taxon>
        <taxon>Cactaceae</taxon>
        <taxon>Opuntioideae</taxon>
        <taxon>Opuntia</taxon>
    </lineage>
</organism>
<protein>
    <submittedName>
        <fullName evidence="1">Uncharacterized protein</fullName>
    </submittedName>
</protein>
<evidence type="ECO:0000313" key="1">
    <source>
        <dbReference type="EMBL" id="MBA4672258.1"/>
    </source>
</evidence>
<accession>A0A7C9AMN5</accession>
<dbReference type="EMBL" id="GISG01254727">
    <property type="protein sequence ID" value="MBA4672258.1"/>
    <property type="molecule type" value="Transcribed_RNA"/>
</dbReference>
<name>A0A7C9AMN5_OPUST</name>
<proteinExistence type="predicted"/>
<reference evidence="1" key="2">
    <citation type="submission" date="2020-07" db="EMBL/GenBank/DDBJ databases">
        <authorList>
            <person name="Vera ALvarez R."/>
            <person name="Arias-Moreno D.M."/>
            <person name="Jimenez-Jacinto V."/>
            <person name="Jimenez-Bremont J.F."/>
            <person name="Swaminathan K."/>
            <person name="Moose S.P."/>
            <person name="Guerrero-Gonzalez M.L."/>
            <person name="Marino-Ramirez L."/>
            <person name="Landsman D."/>
            <person name="Rodriguez-Kessler M."/>
            <person name="Delgado-Sanchez P."/>
        </authorList>
    </citation>
    <scope>NUCLEOTIDE SEQUENCE</scope>
    <source>
        <tissue evidence="1">Cladode</tissue>
    </source>
</reference>
<dbReference type="AlphaFoldDB" id="A0A7C9AMN5"/>